<reference evidence="11 12" key="1">
    <citation type="submission" date="2018-05" db="EMBL/GenBank/DDBJ databases">
        <title>Genomic Encyclopedia of Type Strains, Phase IV (KMG-IV): sequencing the most valuable type-strain genomes for metagenomic binning, comparative biology and taxonomic classification.</title>
        <authorList>
            <person name="Goeker M."/>
        </authorList>
    </citation>
    <scope>NUCLEOTIDE SEQUENCE [LARGE SCALE GENOMIC DNA]</scope>
    <source>
        <strain evidence="11 12">DSM 18773</strain>
    </source>
</reference>
<evidence type="ECO:0000256" key="4">
    <source>
        <dbReference type="ARBA" id="ARBA00022692"/>
    </source>
</evidence>
<keyword evidence="7 10" id="KW-0472">Membrane</keyword>
<dbReference type="SMART" id="SM01207">
    <property type="entry name" value="G3P_acyltransf"/>
    <property type="match status" value="1"/>
</dbReference>
<dbReference type="AlphaFoldDB" id="A0A316D6Q4"/>
<dbReference type="PANTHER" id="PTHR30309:SF0">
    <property type="entry name" value="GLYCEROL-3-PHOSPHATE ACYLTRANSFERASE-RELATED"/>
    <property type="match status" value="1"/>
</dbReference>
<sequence length="233" mass="25173">MTYTMLLVLLIGYIIGSTPFAFLVSKARGGNIFAQGSGNPGATNTLAVYGKGAAVTVLVCDILKGLIPTLLVLLITDDQVLAFCTAAGAVLGHVFSFYTGFRGGKALATAGGAILALYPLPLIIIVLSYVLLVLLIRYIVIATTLVILGAVGFFLWIDQPLGSTMALLVMVAGILYRHLPNWERIYLKNEPQIKHKIAEIELERLPKDKQAMLKVVYWIVAIACIATVYYVKS</sequence>
<evidence type="ECO:0000256" key="8">
    <source>
        <dbReference type="ARBA" id="ARBA00023209"/>
    </source>
</evidence>
<dbReference type="HAMAP" id="MF_01043">
    <property type="entry name" value="PlsY"/>
    <property type="match status" value="1"/>
</dbReference>
<dbReference type="InterPro" id="IPR003811">
    <property type="entry name" value="G3P_acylTferase_PlsY"/>
</dbReference>
<comment type="caution">
    <text evidence="11">The sequence shown here is derived from an EMBL/GenBank/DDBJ whole genome shotgun (WGS) entry which is preliminary data.</text>
</comment>
<dbReference type="Proteomes" id="UP000245634">
    <property type="component" value="Unassembled WGS sequence"/>
</dbReference>
<keyword evidence="2 10" id="KW-0444">Lipid biosynthesis</keyword>
<dbReference type="PANTHER" id="PTHR30309">
    <property type="entry name" value="INNER MEMBRANE PROTEIN YGIH"/>
    <property type="match status" value="1"/>
</dbReference>
<feature type="transmembrane region" description="Helical" evidence="10">
    <location>
        <begin position="163"/>
        <end position="179"/>
    </location>
</feature>
<organism evidence="11 12">
    <name type="scientific">Tumebacillus permanentifrigoris</name>
    <dbReference type="NCBI Taxonomy" id="378543"/>
    <lineage>
        <taxon>Bacteria</taxon>
        <taxon>Bacillati</taxon>
        <taxon>Bacillota</taxon>
        <taxon>Bacilli</taxon>
        <taxon>Bacillales</taxon>
        <taxon>Alicyclobacillaceae</taxon>
        <taxon>Tumebacillus</taxon>
    </lineage>
</organism>
<dbReference type="GO" id="GO:0008654">
    <property type="term" value="P:phospholipid biosynthetic process"/>
    <property type="evidence" value="ECO:0007669"/>
    <property type="project" value="UniProtKB-UniRule"/>
</dbReference>
<dbReference type="OrthoDB" id="2381254at2"/>
<evidence type="ECO:0000313" key="12">
    <source>
        <dbReference type="Proteomes" id="UP000245634"/>
    </source>
</evidence>
<keyword evidence="1 10" id="KW-1003">Cell membrane</keyword>
<evidence type="ECO:0000256" key="9">
    <source>
        <dbReference type="ARBA" id="ARBA00023264"/>
    </source>
</evidence>
<evidence type="ECO:0000256" key="5">
    <source>
        <dbReference type="ARBA" id="ARBA00022989"/>
    </source>
</evidence>
<comment type="catalytic activity">
    <reaction evidence="10">
        <text>an acyl phosphate + sn-glycerol 3-phosphate = a 1-acyl-sn-glycero-3-phosphate + phosphate</text>
        <dbReference type="Rhea" id="RHEA:34075"/>
        <dbReference type="ChEBI" id="CHEBI:43474"/>
        <dbReference type="ChEBI" id="CHEBI:57597"/>
        <dbReference type="ChEBI" id="CHEBI:57970"/>
        <dbReference type="ChEBI" id="CHEBI:59918"/>
        <dbReference type="EC" id="2.3.1.275"/>
    </reaction>
</comment>
<keyword evidence="4 10" id="KW-0812">Transmembrane</keyword>
<dbReference type="RefSeq" id="WP_109690622.1">
    <property type="nucleotide sequence ID" value="NZ_QGGL01000017.1"/>
</dbReference>
<feature type="transmembrane region" description="Helical" evidence="10">
    <location>
        <begin position="211"/>
        <end position="231"/>
    </location>
</feature>
<evidence type="ECO:0000256" key="3">
    <source>
        <dbReference type="ARBA" id="ARBA00022679"/>
    </source>
</evidence>
<name>A0A316D6Q4_9BACL</name>
<evidence type="ECO:0000256" key="2">
    <source>
        <dbReference type="ARBA" id="ARBA00022516"/>
    </source>
</evidence>
<keyword evidence="9 10" id="KW-1208">Phospholipid metabolism</keyword>
<protein>
    <recommendedName>
        <fullName evidence="10">Glycerol-3-phosphate acyltransferase</fullName>
    </recommendedName>
    <alternativeName>
        <fullName evidence="10">Acyl-PO4 G3P acyltransferase</fullName>
    </alternativeName>
    <alternativeName>
        <fullName evidence="10">Acyl-phosphate--glycerol-3-phosphate acyltransferase</fullName>
    </alternativeName>
    <alternativeName>
        <fullName evidence="10">G3P acyltransferase</fullName>
        <shortName evidence="10">GPAT</shortName>
        <ecNumber evidence="10">2.3.1.275</ecNumber>
    </alternativeName>
    <alternativeName>
        <fullName evidence="10">Lysophosphatidic acid synthase</fullName>
        <shortName evidence="10">LPA synthase</shortName>
    </alternativeName>
</protein>
<feature type="transmembrane region" description="Helical" evidence="10">
    <location>
        <begin position="80"/>
        <end position="101"/>
    </location>
</feature>
<feature type="transmembrane region" description="Helical" evidence="10">
    <location>
        <begin position="138"/>
        <end position="157"/>
    </location>
</feature>
<accession>A0A316D6Q4</accession>
<proteinExistence type="inferred from homology"/>
<dbReference type="GO" id="GO:0005886">
    <property type="term" value="C:plasma membrane"/>
    <property type="evidence" value="ECO:0007669"/>
    <property type="project" value="UniProtKB-SubCell"/>
</dbReference>
<evidence type="ECO:0000256" key="10">
    <source>
        <dbReference type="HAMAP-Rule" id="MF_01043"/>
    </source>
</evidence>
<feature type="transmembrane region" description="Helical" evidence="10">
    <location>
        <begin position="53"/>
        <end position="73"/>
    </location>
</feature>
<dbReference type="EC" id="2.3.1.275" evidence="10"/>
<comment type="similarity">
    <text evidence="10">Belongs to the PlsY family.</text>
</comment>
<gene>
    <name evidence="10" type="primary">plsY</name>
    <name evidence="11" type="ORF">C7459_11757</name>
</gene>
<dbReference type="NCBIfam" id="TIGR00023">
    <property type="entry name" value="glycerol-3-phosphate 1-O-acyltransferase PlsY"/>
    <property type="match status" value="1"/>
</dbReference>
<comment type="function">
    <text evidence="10">Catalyzes the transfer of an acyl group from acyl-phosphate (acyl-PO(4)) to glycerol-3-phosphate (G3P) to form lysophosphatidic acid (LPA). This enzyme utilizes acyl-phosphate as fatty acyl donor, but not acyl-CoA or acyl-ACP.</text>
</comment>
<comment type="subcellular location">
    <subcellularLocation>
        <location evidence="10">Cell membrane</location>
        <topology evidence="10">Multi-pass membrane protein</topology>
    </subcellularLocation>
</comment>
<evidence type="ECO:0000256" key="6">
    <source>
        <dbReference type="ARBA" id="ARBA00023098"/>
    </source>
</evidence>
<dbReference type="Pfam" id="PF02660">
    <property type="entry name" value="G3P_acyltransf"/>
    <property type="match status" value="1"/>
</dbReference>
<comment type="subunit">
    <text evidence="10">Probably interacts with PlsX.</text>
</comment>
<feature type="transmembrane region" description="Helical" evidence="10">
    <location>
        <begin position="107"/>
        <end position="131"/>
    </location>
</feature>
<evidence type="ECO:0000256" key="7">
    <source>
        <dbReference type="ARBA" id="ARBA00023136"/>
    </source>
</evidence>
<dbReference type="GO" id="GO:0043772">
    <property type="term" value="F:acyl-phosphate glycerol-3-phosphate acyltransferase activity"/>
    <property type="evidence" value="ECO:0007669"/>
    <property type="project" value="UniProtKB-UniRule"/>
</dbReference>
<keyword evidence="11" id="KW-0012">Acyltransferase</keyword>
<keyword evidence="5 10" id="KW-1133">Transmembrane helix</keyword>
<dbReference type="UniPathway" id="UPA00085"/>
<dbReference type="EMBL" id="QGGL01000017">
    <property type="protein sequence ID" value="PWK07458.1"/>
    <property type="molecule type" value="Genomic_DNA"/>
</dbReference>
<comment type="pathway">
    <text evidence="10">Lipid metabolism; phospholipid metabolism.</text>
</comment>
<keyword evidence="8 10" id="KW-0594">Phospholipid biosynthesis</keyword>
<keyword evidence="12" id="KW-1185">Reference proteome</keyword>
<evidence type="ECO:0000256" key="1">
    <source>
        <dbReference type="ARBA" id="ARBA00022475"/>
    </source>
</evidence>
<evidence type="ECO:0000313" key="11">
    <source>
        <dbReference type="EMBL" id="PWK07458.1"/>
    </source>
</evidence>
<keyword evidence="3 10" id="KW-0808">Transferase</keyword>
<keyword evidence="6 10" id="KW-0443">Lipid metabolism</keyword>